<dbReference type="PROSITE" id="PS01096">
    <property type="entry name" value="PPIC_PPIASE_1"/>
    <property type="match status" value="1"/>
</dbReference>
<dbReference type="SUPFAM" id="SSF54534">
    <property type="entry name" value="FKBP-like"/>
    <property type="match status" value="1"/>
</dbReference>
<dbReference type="PANTHER" id="PTHR47245:SF2">
    <property type="entry name" value="PEPTIDYL-PROLYL CIS-TRANS ISOMERASE HP_0175-RELATED"/>
    <property type="match status" value="1"/>
</dbReference>
<keyword evidence="6" id="KW-1185">Reference proteome</keyword>
<dbReference type="Pfam" id="PF00639">
    <property type="entry name" value="Rotamase"/>
    <property type="match status" value="1"/>
</dbReference>
<accession>A0A346XTH8</accession>
<proteinExistence type="predicted"/>
<feature type="region of interest" description="Disordered" evidence="2">
    <location>
        <begin position="1"/>
        <end position="74"/>
    </location>
</feature>
<dbReference type="RefSeq" id="WP_114590321.1">
    <property type="nucleotide sequence ID" value="NZ_CP031165.1"/>
</dbReference>
<evidence type="ECO:0000256" key="3">
    <source>
        <dbReference type="SAM" id="Phobius"/>
    </source>
</evidence>
<name>A0A346XTH8_9ACTN</name>
<gene>
    <name evidence="5" type="ORF">DVS28_a0824</name>
</gene>
<dbReference type="EMBL" id="CP031165">
    <property type="protein sequence ID" value="AXV05525.1"/>
    <property type="molecule type" value="Genomic_DNA"/>
</dbReference>
<dbReference type="Gene3D" id="3.10.50.40">
    <property type="match status" value="1"/>
</dbReference>
<dbReference type="PROSITE" id="PS50198">
    <property type="entry name" value="PPIC_PPIASE_2"/>
    <property type="match status" value="1"/>
</dbReference>
<evidence type="ECO:0000313" key="6">
    <source>
        <dbReference type="Proteomes" id="UP000264006"/>
    </source>
</evidence>
<feature type="compositionally biased region" description="Low complexity" evidence="2">
    <location>
        <begin position="9"/>
        <end position="20"/>
    </location>
</feature>
<evidence type="ECO:0000313" key="5">
    <source>
        <dbReference type="EMBL" id="AXV05525.1"/>
    </source>
</evidence>
<dbReference type="OrthoDB" id="14196at2"/>
<protein>
    <submittedName>
        <fullName evidence="5">Peptidyl-prolyl cis-trans isomerase PpiC</fullName>
    </submittedName>
</protein>
<keyword evidence="3" id="KW-0472">Membrane</keyword>
<evidence type="ECO:0000259" key="4">
    <source>
        <dbReference type="PROSITE" id="PS50198"/>
    </source>
</evidence>
<organism evidence="5 6">
    <name type="scientific">Euzebya pacifica</name>
    <dbReference type="NCBI Taxonomy" id="1608957"/>
    <lineage>
        <taxon>Bacteria</taxon>
        <taxon>Bacillati</taxon>
        <taxon>Actinomycetota</taxon>
        <taxon>Nitriliruptoria</taxon>
        <taxon>Euzebyales</taxon>
    </lineage>
</organism>
<dbReference type="InterPro" id="IPR023058">
    <property type="entry name" value="PPIase_PpiC_CS"/>
</dbReference>
<dbReference type="KEGG" id="euz:DVS28_a0824"/>
<dbReference type="PANTHER" id="PTHR47245">
    <property type="entry name" value="PEPTIDYLPROLYL ISOMERASE"/>
    <property type="match status" value="1"/>
</dbReference>
<dbReference type="InterPro" id="IPR027304">
    <property type="entry name" value="Trigger_fact/SurA_dom_sf"/>
</dbReference>
<dbReference type="InterPro" id="IPR046357">
    <property type="entry name" value="PPIase_dom_sf"/>
</dbReference>
<keyword evidence="1" id="KW-0697">Rotamase</keyword>
<dbReference type="Proteomes" id="UP000264006">
    <property type="component" value="Chromosome"/>
</dbReference>
<keyword evidence="3" id="KW-0812">Transmembrane</keyword>
<dbReference type="InterPro" id="IPR050245">
    <property type="entry name" value="PrsA_foldase"/>
</dbReference>
<evidence type="ECO:0000256" key="2">
    <source>
        <dbReference type="SAM" id="MobiDB-lite"/>
    </source>
</evidence>
<sequence length="438" mass="45682">MNENANGIDADAPTADDTPAGEPAVVADALGAEDMTPRAEEASPPLEQPTDDHGHGHGDHGHGDHGHVTPDDGAGGTSTGMIVLALLGVLAGVAGLIWYAVGVTPEDDEVVTEGSAVTTGESLPEGVVYSIAGVDRKLEDVEPRVRSIAPDLADALVDPEAATAEQRGQLAQVVATLVVDDLLGVAAEDAGVEVTEEDLQASIDEIVDIQFGGDAAAFETQVEAEGLTVEAVRELQRPAVLIDKLVDARITDITDEEVEAFYEQESATEIVSHILVETEDEAQAVVDRLDAGEAFADVAAEVSIDGSAQSGGQLGPFQPGQFVEPFENAVLETEPGEITGPVETEFGWHVITIDGADIPPLDEARPDIEEFLRQQQVGGITEEIVTEIDAAAQVTVAPVYGTWLGITGGGVQPPVSEVQDLELPDEALPLEELPTEGE</sequence>
<dbReference type="AlphaFoldDB" id="A0A346XTH8"/>
<evidence type="ECO:0000256" key="1">
    <source>
        <dbReference type="PROSITE-ProRule" id="PRU00278"/>
    </source>
</evidence>
<keyword evidence="1 5" id="KW-0413">Isomerase</keyword>
<feature type="transmembrane region" description="Helical" evidence="3">
    <location>
        <begin position="81"/>
        <end position="101"/>
    </location>
</feature>
<dbReference type="Gene3D" id="1.10.4030.10">
    <property type="entry name" value="Porin chaperone SurA, peptide-binding domain"/>
    <property type="match status" value="1"/>
</dbReference>
<feature type="compositionally biased region" description="Basic and acidic residues" evidence="2">
    <location>
        <begin position="50"/>
        <end position="70"/>
    </location>
</feature>
<dbReference type="InterPro" id="IPR000297">
    <property type="entry name" value="PPIase_PpiC"/>
</dbReference>
<dbReference type="GO" id="GO:0003755">
    <property type="term" value="F:peptidyl-prolyl cis-trans isomerase activity"/>
    <property type="evidence" value="ECO:0007669"/>
    <property type="project" value="UniProtKB-KW"/>
</dbReference>
<keyword evidence="3" id="KW-1133">Transmembrane helix</keyword>
<feature type="domain" description="PpiC" evidence="4">
    <location>
        <begin position="266"/>
        <end position="355"/>
    </location>
</feature>
<dbReference type="SUPFAM" id="SSF109998">
    <property type="entry name" value="Triger factor/SurA peptide-binding domain-like"/>
    <property type="match status" value="1"/>
</dbReference>
<reference evidence="5 6" key="1">
    <citation type="submission" date="2018-09" db="EMBL/GenBank/DDBJ databases">
        <title>Complete genome sequence of Euzebya sp. DY32-46 isolated from seawater of Pacific Ocean.</title>
        <authorList>
            <person name="Xu L."/>
            <person name="Wu Y.-H."/>
            <person name="Xu X.-W."/>
        </authorList>
    </citation>
    <scope>NUCLEOTIDE SEQUENCE [LARGE SCALE GENOMIC DNA]</scope>
    <source>
        <strain evidence="5 6">DY32-46</strain>
    </source>
</reference>